<reference evidence="1" key="1">
    <citation type="submission" date="2021-01" db="EMBL/GenBank/DDBJ databases">
        <title>Complete genome sequence of Clostridiales bacterium R-7.</title>
        <authorList>
            <person name="Mahoney-Kurpe S.C."/>
            <person name="Palevich N."/>
            <person name="Koike S."/>
            <person name="Moon C.D."/>
            <person name="Attwood G.T."/>
        </authorList>
    </citation>
    <scope>NUCLEOTIDE SEQUENCE</scope>
    <source>
        <strain evidence="1">R-7</strain>
    </source>
</reference>
<dbReference type="Proteomes" id="UP000682782">
    <property type="component" value="Chromosome"/>
</dbReference>
<protein>
    <submittedName>
        <fullName evidence="1">Uncharacterized protein</fullName>
    </submittedName>
</protein>
<dbReference type="EMBL" id="CP068393">
    <property type="protein sequence ID" value="QUC68386.1"/>
    <property type="molecule type" value="Genomic_DNA"/>
</dbReference>
<evidence type="ECO:0000313" key="2">
    <source>
        <dbReference type="Proteomes" id="UP000682782"/>
    </source>
</evidence>
<proteinExistence type="predicted"/>
<gene>
    <name evidence="1" type="ORF">JYE49_06765</name>
</gene>
<keyword evidence="2" id="KW-1185">Reference proteome</keyword>
<sequence length="292" mass="33205">MKMKLLNRGKGVSLRAIHIAMIVCAVVISLLLVFSTYQSASVFSSLSKAAGDYSVRQKAAHELMEASDYLTEMVQRFTLEGNTQYLDDYFEEVFVSRRREESITSMSEGDTEKGLVTQLQEAMTESTSLSYREYYAMKLVIEAREIRDYPDTLRGVELKEEDTLLSADEKMSLAREMVMGTEYYEHKESIRNKLRSSLEVLDQQMTATRQSTSADLNRELTLVRIVIAILTVVIILLIWLTARLGTMPLMEAGKCAEDGRKIPETGAKEFRRLAGKYNKMLEQLNGSKEENQ</sequence>
<evidence type="ECO:0000313" key="1">
    <source>
        <dbReference type="EMBL" id="QUC68386.1"/>
    </source>
</evidence>
<organism evidence="1 2">
    <name type="scientific">Aristaeella hokkaidonensis</name>
    <dbReference type="NCBI Taxonomy" id="3046382"/>
    <lineage>
        <taxon>Bacteria</taxon>
        <taxon>Bacillati</taxon>
        <taxon>Bacillota</taxon>
        <taxon>Clostridia</taxon>
        <taxon>Eubacteriales</taxon>
        <taxon>Aristaeellaceae</taxon>
        <taxon>Aristaeella</taxon>
    </lineage>
</organism>
<name>A0AC61N911_9FIRM</name>
<accession>A0AC61N911</accession>